<reference evidence="1 2" key="1">
    <citation type="submission" date="2016-05" db="EMBL/GenBank/DDBJ databases">
        <title>Genomic Taxonomy of the Vibrionaceae.</title>
        <authorList>
            <person name="Gomez-Gil B."/>
            <person name="Enciso-Ibarra J."/>
        </authorList>
    </citation>
    <scope>NUCLEOTIDE SEQUENCE [LARGE SCALE GENOMIC DNA]</scope>
    <source>
        <strain evidence="1 2">CAIM 1920</strain>
    </source>
</reference>
<keyword evidence="2" id="KW-1185">Reference proteome</keyword>
<dbReference type="OrthoDB" id="5703936at2"/>
<dbReference type="AlphaFoldDB" id="A0A1C3EG08"/>
<comment type="caution">
    <text evidence="1">The sequence shown here is derived from an EMBL/GenBank/DDBJ whole genome shotgun (WGS) entry which is preliminary data.</text>
</comment>
<protein>
    <submittedName>
        <fullName evidence="1">Uncharacterized protein</fullName>
    </submittedName>
</protein>
<sequence length="109" mass="12401">MKEINDLINKVLLIGISLIDTADDAIERIQLFGPIIRVDAEGIVIRRNDTKTEFRIPPDFEHLMAAEPGQYVLHSTGEVVNDPDYLCSWVIYGNEDPTTGKYRLFDYST</sequence>
<dbReference type="RefSeq" id="WP_068903326.1">
    <property type="nucleotide sequence ID" value="NZ_JBHUIF010000029.1"/>
</dbReference>
<gene>
    <name evidence="1" type="ORF">A8L45_13985</name>
</gene>
<name>A0A1C3EG08_9GAMM</name>
<proteinExistence type="predicted"/>
<dbReference type="Proteomes" id="UP000094936">
    <property type="component" value="Unassembled WGS sequence"/>
</dbReference>
<accession>A0A1C3EG08</accession>
<evidence type="ECO:0000313" key="1">
    <source>
        <dbReference type="EMBL" id="ODA32168.1"/>
    </source>
</evidence>
<dbReference type="EMBL" id="LYBM01000026">
    <property type="protein sequence ID" value="ODA32168.1"/>
    <property type="molecule type" value="Genomic_DNA"/>
</dbReference>
<organism evidence="1 2">
    <name type="scientific">Veronia pacifica</name>
    <dbReference type="NCBI Taxonomy" id="1080227"/>
    <lineage>
        <taxon>Bacteria</taxon>
        <taxon>Pseudomonadati</taxon>
        <taxon>Pseudomonadota</taxon>
        <taxon>Gammaproteobacteria</taxon>
        <taxon>Vibrionales</taxon>
        <taxon>Vibrionaceae</taxon>
        <taxon>Veronia</taxon>
    </lineage>
</organism>
<evidence type="ECO:0000313" key="2">
    <source>
        <dbReference type="Proteomes" id="UP000094936"/>
    </source>
</evidence>